<reference evidence="1 2" key="2">
    <citation type="submission" date="2018-10" db="EMBL/GenBank/DDBJ databases">
        <authorList>
            <consortium name="Pathogen Informatics"/>
        </authorList>
    </citation>
    <scope>NUCLEOTIDE SEQUENCE [LARGE SCALE GENOMIC DNA]</scope>
</reference>
<sequence>MANSCISGISDKVAGFLIHLLHSLVIMGNGAKEALVLQAKVLLKISPETLKCLDDFHVWEEVFS</sequence>
<evidence type="ECO:0000313" key="2">
    <source>
        <dbReference type="Proteomes" id="UP000274131"/>
    </source>
</evidence>
<dbReference type="EMBL" id="UXUI01011394">
    <property type="protein sequence ID" value="VDD96209.1"/>
    <property type="molecule type" value="Genomic_DNA"/>
</dbReference>
<organism evidence="3">
    <name type="scientific">Enterobius vermicularis</name>
    <name type="common">Human pinworm</name>
    <dbReference type="NCBI Taxonomy" id="51028"/>
    <lineage>
        <taxon>Eukaryota</taxon>
        <taxon>Metazoa</taxon>
        <taxon>Ecdysozoa</taxon>
        <taxon>Nematoda</taxon>
        <taxon>Chromadorea</taxon>
        <taxon>Rhabditida</taxon>
        <taxon>Spirurina</taxon>
        <taxon>Oxyuridomorpha</taxon>
        <taxon>Oxyuroidea</taxon>
        <taxon>Oxyuridae</taxon>
        <taxon>Enterobius</taxon>
    </lineage>
</organism>
<accession>A0A0N4VLB4</accession>
<reference evidence="3" key="1">
    <citation type="submission" date="2017-02" db="UniProtKB">
        <authorList>
            <consortium name="WormBaseParasite"/>
        </authorList>
    </citation>
    <scope>IDENTIFICATION</scope>
</reference>
<gene>
    <name evidence="1" type="ORF">EVEC_LOCUS10960</name>
</gene>
<keyword evidence="2" id="KW-1185">Reference proteome</keyword>
<evidence type="ECO:0000313" key="3">
    <source>
        <dbReference type="WBParaSite" id="EVEC_0001167401-mRNA-1"/>
    </source>
</evidence>
<name>A0A0N4VLB4_ENTVE</name>
<dbReference type="WBParaSite" id="EVEC_0001167401-mRNA-1">
    <property type="protein sequence ID" value="EVEC_0001167401-mRNA-1"/>
    <property type="gene ID" value="EVEC_0001167401"/>
</dbReference>
<proteinExistence type="predicted"/>
<dbReference type="Proteomes" id="UP000274131">
    <property type="component" value="Unassembled WGS sequence"/>
</dbReference>
<dbReference type="AlphaFoldDB" id="A0A0N4VLB4"/>
<protein>
    <submittedName>
        <fullName evidence="3">NR LBD domain-containing protein</fullName>
    </submittedName>
</protein>
<evidence type="ECO:0000313" key="1">
    <source>
        <dbReference type="EMBL" id="VDD96209.1"/>
    </source>
</evidence>